<feature type="non-terminal residue" evidence="1">
    <location>
        <position position="57"/>
    </location>
</feature>
<name>A0A061SBE2_9CHLO</name>
<dbReference type="EMBL" id="GBEZ01005207">
    <property type="protein sequence ID" value="JAC80076.1"/>
    <property type="molecule type" value="Transcribed_RNA"/>
</dbReference>
<accession>A0A061SBE2</accession>
<sequence length="57" mass="6236">MEEPKALSCGETCSLSEIKNLPTSTLFSRPALNRALANAWSPESYNTAILSQYICIT</sequence>
<proteinExistence type="predicted"/>
<evidence type="ECO:0000313" key="1">
    <source>
        <dbReference type="EMBL" id="JAC80076.1"/>
    </source>
</evidence>
<dbReference type="AlphaFoldDB" id="A0A061SBE2"/>
<gene>
    <name evidence="1" type="ORF">TSPGSL018_11112</name>
</gene>
<protein>
    <submittedName>
        <fullName evidence="1">Uncharacterized protein</fullName>
    </submittedName>
</protein>
<reference evidence="1" key="1">
    <citation type="submission" date="2014-05" db="EMBL/GenBank/DDBJ databases">
        <title>The transcriptome of the halophilic microalga Tetraselmis sp. GSL018 isolated from the Great Salt Lake, Utah.</title>
        <authorList>
            <person name="Jinkerson R.E."/>
            <person name="D'Adamo S."/>
            <person name="Posewitz M.C."/>
        </authorList>
    </citation>
    <scope>NUCLEOTIDE SEQUENCE</scope>
    <source>
        <strain evidence="1">GSL018</strain>
    </source>
</reference>
<organism evidence="1">
    <name type="scientific">Tetraselmis sp. GSL018</name>
    <dbReference type="NCBI Taxonomy" id="582737"/>
    <lineage>
        <taxon>Eukaryota</taxon>
        <taxon>Viridiplantae</taxon>
        <taxon>Chlorophyta</taxon>
        <taxon>core chlorophytes</taxon>
        <taxon>Chlorodendrophyceae</taxon>
        <taxon>Chlorodendrales</taxon>
        <taxon>Chlorodendraceae</taxon>
        <taxon>Tetraselmis</taxon>
    </lineage>
</organism>